<dbReference type="Proteomes" id="UP000276770">
    <property type="component" value="Unassembled WGS sequence"/>
</dbReference>
<organism evidence="2 3">
    <name type="scientific">Falsibacillus albus</name>
    <dbReference type="NCBI Taxonomy" id="2478915"/>
    <lineage>
        <taxon>Bacteria</taxon>
        <taxon>Bacillati</taxon>
        <taxon>Bacillota</taxon>
        <taxon>Bacilli</taxon>
        <taxon>Bacillales</taxon>
        <taxon>Bacillaceae</taxon>
        <taxon>Falsibacillus</taxon>
    </lineage>
</organism>
<protein>
    <recommendedName>
        <fullName evidence="1">Putative component of 'biosynthetic module' domain-containing protein</fullName>
    </recommendedName>
</protein>
<evidence type="ECO:0000313" key="3">
    <source>
        <dbReference type="Proteomes" id="UP000276770"/>
    </source>
</evidence>
<proteinExistence type="predicted"/>
<dbReference type="AlphaFoldDB" id="A0A3L7JXB2"/>
<feature type="domain" description="Putative component of 'biosynthetic module'" evidence="1">
    <location>
        <begin position="14"/>
        <end position="269"/>
    </location>
</feature>
<dbReference type="OrthoDB" id="2421008at2"/>
<keyword evidence="3" id="KW-1185">Reference proteome</keyword>
<name>A0A3L7JXB2_9BACI</name>
<evidence type="ECO:0000313" key="2">
    <source>
        <dbReference type="EMBL" id="RLQ95528.1"/>
    </source>
</evidence>
<evidence type="ECO:0000259" key="1">
    <source>
        <dbReference type="Pfam" id="PF14266"/>
    </source>
</evidence>
<reference evidence="2 3" key="1">
    <citation type="submission" date="2018-10" db="EMBL/GenBank/DDBJ databases">
        <title>Falsibacillus sp. genome draft.</title>
        <authorList>
            <person name="Shi S."/>
        </authorList>
    </citation>
    <scope>NUCLEOTIDE SEQUENCE [LARGE SCALE GENOMIC DNA]</scope>
    <source>
        <strain evidence="2 3">GY 10110</strain>
    </source>
</reference>
<feature type="domain" description="Putative component of 'biosynthetic module'" evidence="1">
    <location>
        <begin position="292"/>
        <end position="524"/>
    </location>
</feature>
<gene>
    <name evidence="2" type="ORF">D9X91_10890</name>
</gene>
<dbReference type="RefSeq" id="WP_121680643.1">
    <property type="nucleotide sequence ID" value="NZ_RCVZ01000006.1"/>
</dbReference>
<dbReference type="EMBL" id="RCVZ01000006">
    <property type="protein sequence ID" value="RLQ95528.1"/>
    <property type="molecule type" value="Genomic_DNA"/>
</dbReference>
<dbReference type="InterPro" id="IPR025647">
    <property type="entry name" value="YceG_bac"/>
</dbReference>
<dbReference type="Pfam" id="PF14266">
    <property type="entry name" value="YceG_bac"/>
    <property type="match status" value="2"/>
</dbReference>
<sequence length="537" mass="63093">MNDPITPFPLSFTVNDWFQMLKKPLTQREGYKQDEGSISFGQVAGRLLGTHLSEDEYFEELYDAVHNEQVSIHLLQEELDKSIETERFQAIQKILMIHQEERGLSVNRLIAFLDGEKLIPQSENRQLYFHFRTAFTKLLNTYQHKHKEGLMDPGFRRVMVDMVKWLWNHLDHWVQDSDFLINPPKVLWYGDATESERYFLYYLILAGCDVLIFHPEGKDILLELDDDQQVSKVLSYPSKTQLTPFPKTRPVRKSTVAFRASQEIDKVLHSDESMLYKPWQFRNYEPMSITLKTTYDELFILMKERSFIRPNFEVKGNKVRIPVLFAKVQGVSKNRKQYWDRVQDLTDRENALTVRRFPFTKEINSNLLFHYKNALDSQGVLQPEQIIQSNWWKYKELPNGLQLGIAAAVSRYCASPRLKALQHETNEQLQLFLFTQAMGIPAEILKLLQKFDYAQDVPKLILYNTEENGKMTRSDAALIALLNEIGLDIVIFNPPGQNDIELFMDEKYYDTHWLEDVSFGEEFKEASVFKKLMKKIF</sequence>
<comment type="caution">
    <text evidence="2">The sequence shown here is derived from an EMBL/GenBank/DDBJ whole genome shotgun (WGS) entry which is preliminary data.</text>
</comment>
<accession>A0A3L7JXB2</accession>